<dbReference type="Pfam" id="PF10373">
    <property type="entry name" value="EST1_DNA_bind"/>
    <property type="match status" value="1"/>
</dbReference>
<dbReference type="GO" id="GO:0005697">
    <property type="term" value="C:telomerase holoenzyme complex"/>
    <property type="evidence" value="ECO:0007669"/>
    <property type="project" value="TreeGrafter"/>
</dbReference>
<keyword evidence="1" id="KW-0866">Nonsense-mediated mRNA decay</keyword>
<name>A0A1B0CPU1_LUTLO</name>
<evidence type="ECO:0008006" key="7">
    <source>
        <dbReference type="Google" id="ProtNLM"/>
    </source>
</evidence>
<dbReference type="EMBL" id="AJWK01022645">
    <property type="status" value="NOT_ANNOTATED_CDS"/>
    <property type="molecule type" value="Genomic_DNA"/>
</dbReference>
<dbReference type="VEuPathDB" id="VectorBase:LLONM1_002332"/>
<dbReference type="GO" id="GO:0070034">
    <property type="term" value="F:telomerase RNA binding"/>
    <property type="evidence" value="ECO:0007669"/>
    <property type="project" value="TreeGrafter"/>
</dbReference>
<dbReference type="Gene3D" id="1.25.40.10">
    <property type="entry name" value="Tetratricopeptide repeat domain"/>
    <property type="match status" value="1"/>
</dbReference>
<feature type="domain" description="Telomerase activating protein Est1-like N-terminal" evidence="4">
    <location>
        <begin position="68"/>
        <end position="177"/>
    </location>
</feature>
<feature type="region of interest" description="Disordered" evidence="2">
    <location>
        <begin position="401"/>
        <end position="512"/>
    </location>
</feature>
<dbReference type="PANTHER" id="PTHR15696:SF7">
    <property type="entry name" value="NONSENSE-MEDIATED MRNA DECAY FACTOR"/>
    <property type="match status" value="1"/>
</dbReference>
<feature type="compositionally biased region" description="Low complexity" evidence="2">
    <location>
        <begin position="467"/>
        <end position="480"/>
    </location>
</feature>
<evidence type="ECO:0000259" key="4">
    <source>
        <dbReference type="Pfam" id="PF10374"/>
    </source>
</evidence>
<dbReference type="GO" id="GO:0042162">
    <property type="term" value="F:telomeric DNA binding"/>
    <property type="evidence" value="ECO:0007669"/>
    <property type="project" value="TreeGrafter"/>
</dbReference>
<dbReference type="InterPro" id="IPR045153">
    <property type="entry name" value="Est1/Ebs1-like"/>
</dbReference>
<dbReference type="VEuPathDB" id="VectorBase:LLOJ006890"/>
<dbReference type="SUPFAM" id="SSF48452">
    <property type="entry name" value="TPR-like"/>
    <property type="match status" value="1"/>
</dbReference>
<accession>A0A1B0CPU1</accession>
<evidence type="ECO:0000256" key="1">
    <source>
        <dbReference type="ARBA" id="ARBA00023161"/>
    </source>
</evidence>
<feature type="compositionally biased region" description="Basic residues" evidence="2">
    <location>
        <begin position="451"/>
        <end position="465"/>
    </location>
</feature>
<feature type="compositionally biased region" description="Basic and acidic residues" evidence="2">
    <location>
        <begin position="401"/>
        <end position="416"/>
    </location>
</feature>
<organism evidence="5 6">
    <name type="scientific">Lutzomyia longipalpis</name>
    <name type="common">Sand fly</name>
    <dbReference type="NCBI Taxonomy" id="7200"/>
    <lineage>
        <taxon>Eukaryota</taxon>
        <taxon>Metazoa</taxon>
        <taxon>Ecdysozoa</taxon>
        <taxon>Arthropoda</taxon>
        <taxon>Hexapoda</taxon>
        <taxon>Insecta</taxon>
        <taxon>Pterygota</taxon>
        <taxon>Neoptera</taxon>
        <taxon>Endopterygota</taxon>
        <taxon>Diptera</taxon>
        <taxon>Nematocera</taxon>
        <taxon>Psychodoidea</taxon>
        <taxon>Psychodidae</taxon>
        <taxon>Lutzomyia</taxon>
        <taxon>Lutzomyia</taxon>
    </lineage>
</organism>
<evidence type="ECO:0000256" key="2">
    <source>
        <dbReference type="SAM" id="MobiDB-lite"/>
    </source>
</evidence>
<feature type="compositionally biased region" description="Acidic residues" evidence="2">
    <location>
        <begin position="494"/>
        <end position="505"/>
    </location>
</feature>
<evidence type="ECO:0000313" key="5">
    <source>
        <dbReference type="EnsemblMetazoa" id="LLOJ006890-PA"/>
    </source>
</evidence>
<keyword evidence="6" id="KW-1185">Reference proteome</keyword>
<protein>
    <recommendedName>
        <fullName evidence="7">Nonsense-mediated mrna decay protein</fullName>
    </recommendedName>
</protein>
<feature type="domain" description="DNA/RNA-binding" evidence="3">
    <location>
        <begin position="196"/>
        <end position="381"/>
    </location>
</feature>
<dbReference type="Pfam" id="PF10374">
    <property type="entry name" value="EST1"/>
    <property type="match status" value="1"/>
</dbReference>
<dbReference type="GO" id="GO:0000184">
    <property type="term" value="P:nuclear-transcribed mRNA catabolic process, nonsense-mediated decay"/>
    <property type="evidence" value="ECO:0007669"/>
    <property type="project" value="UniProtKB-KW"/>
</dbReference>
<feature type="region of interest" description="Disordered" evidence="2">
    <location>
        <begin position="760"/>
        <end position="815"/>
    </location>
</feature>
<evidence type="ECO:0000313" key="6">
    <source>
        <dbReference type="Proteomes" id="UP000092461"/>
    </source>
</evidence>
<dbReference type="InterPro" id="IPR018834">
    <property type="entry name" value="DNA/RNA-bd_Est1-type"/>
</dbReference>
<feature type="compositionally biased region" description="Polar residues" evidence="2">
    <location>
        <begin position="420"/>
        <end position="446"/>
    </location>
</feature>
<reference evidence="5" key="1">
    <citation type="submission" date="2020-05" db="UniProtKB">
        <authorList>
            <consortium name="EnsemblMetazoa"/>
        </authorList>
    </citation>
    <scope>IDENTIFICATION</scope>
    <source>
        <strain evidence="5">Jacobina</strain>
    </source>
</reference>
<evidence type="ECO:0000259" key="3">
    <source>
        <dbReference type="Pfam" id="PF10373"/>
    </source>
</evidence>
<proteinExistence type="predicted"/>
<dbReference type="PANTHER" id="PTHR15696">
    <property type="entry name" value="SMG-7 SUPPRESSOR WITH MORPHOLOGICAL EFFECT ON GENITALIA PROTEIN 7"/>
    <property type="match status" value="1"/>
</dbReference>
<dbReference type="Proteomes" id="UP000092461">
    <property type="component" value="Unassembled WGS sequence"/>
</dbReference>
<dbReference type="AlphaFoldDB" id="A0A1B0CPU1"/>
<dbReference type="InterPro" id="IPR011990">
    <property type="entry name" value="TPR-like_helical_dom_sf"/>
</dbReference>
<dbReference type="EnsemblMetazoa" id="LLOJ006890-RA">
    <property type="protein sequence ID" value="LLOJ006890-PA"/>
    <property type="gene ID" value="LLOJ006890"/>
</dbReference>
<sequence>MEGSSNNHQQLYRSLLSAVKQLDEQKSSENLTELFGETLQQKRWGFVRKCEYLIYQDDDGVSPKARVLLWRKGFYEPIAIAKRLVRSQIPTFEEMRRLEGFILSAIGCLKVIFVTLEQRFDLNLKHLINLRIFGSDFDRITAEEQKEKTDLTVASRTYALETIHSLAISLGDLHRYCLDFSFLEALGSDASGPECAAVFYFEAFKLNPKVGMPQNQLGTLYTGHNSNLDSIYHYFYALVCPVPFDLSDDNVAKLLLENATYLEHLDIDNEADYQVTVRDFLARFILIADIFFYDKDVADFSGLCHALLVDLKWLLEEKRTHLTQDMLYKIVSILFFCMIKLQSLQSDKVHHLNAFLLAICAQLIGSCIQRVEEFIQQHEGQNTLFREAYLQQYEAYDRNVREARRERQKKMTDVTKKAPSMSSYSDRNSLSVGGSSQIEKGNQQQPPKEARKVKSTKLRRRRKRGQSTSSSESDLTSNFDSDSELSDVSSALSDTEDEEEDEENAPGDFPIDKATFNDFSMINLNGLTFNEVQQHAEDDDDVVVEEETIIFPTGDNPPELTVEVAKEEEEAAQLDVPKKMKFKQKFHKVDPNIIVEFAQTEITLKAIKVLFDWLRNNREIVISCHQTNPEFIHQTMTLLNHFNIDIFTSKVFFERQMLNVGGIRENLRELFDERLHIPIHEDMALKQLPLFVANQEQLDWEISSKMDVSACEENLLRLFKMLDFGFYICKTFKFNYVFCTKGRIFVENFLAKKKRRTKRAKVKQVDTAKRRQARVRPQSGPPKVASDASEDDGESSSGRKNATRGVTCGAAMRGM</sequence>
<dbReference type="InterPro" id="IPR019458">
    <property type="entry name" value="Est1-like_N"/>
</dbReference>